<evidence type="ECO:0000313" key="8">
    <source>
        <dbReference type="Proteomes" id="UP000652427"/>
    </source>
</evidence>
<accession>A0ABX2N0L3</accession>
<comment type="cofactor">
    <cofactor evidence="1">
        <name>FAD</name>
        <dbReference type="ChEBI" id="CHEBI:57692"/>
    </cofactor>
</comment>
<dbReference type="PANTHER" id="PTHR43557">
    <property type="entry name" value="APOPTOSIS-INDUCING FACTOR 1"/>
    <property type="match status" value="1"/>
</dbReference>
<dbReference type="Pfam" id="PF14759">
    <property type="entry name" value="Reductase_C"/>
    <property type="match status" value="1"/>
</dbReference>
<comment type="caution">
    <text evidence="7">The sequence shown here is derived from an EMBL/GenBank/DDBJ whole genome shotgun (WGS) entry which is preliminary data.</text>
</comment>
<name>A0ABX2N0L3_9SPHN</name>
<dbReference type="RefSeq" id="WP_176278810.1">
    <property type="nucleotide sequence ID" value="NZ_JABWMH010000002.1"/>
</dbReference>
<proteinExistence type="predicted"/>
<feature type="domain" description="Reductase C-terminal" evidence="6">
    <location>
        <begin position="324"/>
        <end position="408"/>
    </location>
</feature>
<evidence type="ECO:0000313" key="7">
    <source>
        <dbReference type="EMBL" id="NVD27241.1"/>
    </source>
</evidence>
<protein>
    <submittedName>
        <fullName evidence="7">FAD-dependent oxidoreductase</fullName>
    </submittedName>
</protein>
<dbReference type="PANTHER" id="PTHR43557:SF2">
    <property type="entry name" value="RIESKE DOMAIN-CONTAINING PROTEIN-RELATED"/>
    <property type="match status" value="1"/>
</dbReference>
<keyword evidence="2" id="KW-0285">Flavoprotein</keyword>
<keyword evidence="4" id="KW-0560">Oxidoreductase</keyword>
<dbReference type="InterPro" id="IPR016156">
    <property type="entry name" value="FAD/NAD-linked_Rdtase_dimer_sf"/>
</dbReference>
<dbReference type="PRINTS" id="PR00411">
    <property type="entry name" value="PNDRDTASEI"/>
</dbReference>
<dbReference type="InterPro" id="IPR028202">
    <property type="entry name" value="Reductase_C"/>
</dbReference>
<dbReference type="PRINTS" id="PR00368">
    <property type="entry name" value="FADPNR"/>
</dbReference>
<dbReference type="Gene3D" id="3.30.390.30">
    <property type="match status" value="1"/>
</dbReference>
<feature type="domain" description="FAD/NAD(P)-binding" evidence="5">
    <location>
        <begin position="4"/>
        <end position="305"/>
    </location>
</feature>
<organism evidence="7 8">
    <name type="scientific">Parasphingorhabdus flavimaris</name>
    <dbReference type="NCBI Taxonomy" id="266812"/>
    <lineage>
        <taxon>Bacteria</taxon>
        <taxon>Pseudomonadati</taxon>
        <taxon>Pseudomonadota</taxon>
        <taxon>Alphaproteobacteria</taxon>
        <taxon>Sphingomonadales</taxon>
        <taxon>Sphingomonadaceae</taxon>
        <taxon>Parasphingorhabdus</taxon>
    </lineage>
</organism>
<dbReference type="SUPFAM" id="SSF51905">
    <property type="entry name" value="FAD/NAD(P)-binding domain"/>
    <property type="match status" value="1"/>
</dbReference>
<dbReference type="Gene3D" id="3.50.50.60">
    <property type="entry name" value="FAD/NAD(P)-binding domain"/>
    <property type="match status" value="2"/>
</dbReference>
<evidence type="ECO:0000256" key="2">
    <source>
        <dbReference type="ARBA" id="ARBA00022630"/>
    </source>
</evidence>
<dbReference type="Proteomes" id="UP000652427">
    <property type="component" value="Unassembled WGS sequence"/>
</dbReference>
<dbReference type="InterPro" id="IPR050446">
    <property type="entry name" value="FAD-oxidoreductase/Apoptosis"/>
</dbReference>
<keyword evidence="8" id="KW-1185">Reference proteome</keyword>
<keyword evidence="3" id="KW-0274">FAD</keyword>
<evidence type="ECO:0000256" key="3">
    <source>
        <dbReference type="ARBA" id="ARBA00022827"/>
    </source>
</evidence>
<evidence type="ECO:0000259" key="5">
    <source>
        <dbReference type="Pfam" id="PF07992"/>
    </source>
</evidence>
<dbReference type="Pfam" id="PF07992">
    <property type="entry name" value="Pyr_redox_2"/>
    <property type="match status" value="1"/>
</dbReference>
<dbReference type="InterPro" id="IPR023753">
    <property type="entry name" value="FAD/NAD-binding_dom"/>
</dbReference>
<dbReference type="InterPro" id="IPR036188">
    <property type="entry name" value="FAD/NAD-bd_sf"/>
</dbReference>
<evidence type="ECO:0000256" key="1">
    <source>
        <dbReference type="ARBA" id="ARBA00001974"/>
    </source>
</evidence>
<sequence length="408" mass="44328">MEKYDVLIVGSGHGGAQTAIGLRKQGFHGSIGLLDRSRALPYERPPLSKEYLSGEKTFERILIRPEKFWRDRDVHLLGGSNVSSLDPLVKTISCGNGQEYAYEQLVWSAGGDAKRLICDGSDLRGVHTVRSKEDVDALIDDMKAGTERCTIIGGGYIGLEAAAVFRKLGHEVVLVEAFNRVLSRVTGPEVSRFIQNEHVSREVKIHLESGVRCIEGDGGLLTGVVLETGEVIQTDIVLVGIGIEPCIDALAKAGAETANGVVVDEYCQTTLPGVYAIGDCAAHINPFADGQRIRLESVQNANDMASVVASVICGNFEPYHATPWFWSDQYDLKIQTVGLSAGYDDSVTRGDPSNRSFSIVYLKNGKVVALDCVNSMKDYVQGRRLVETGLVAAREDLADTSRQLKELL</sequence>
<reference evidence="7 8" key="1">
    <citation type="submission" date="2020-06" db="EMBL/GenBank/DDBJ databases">
        <authorList>
            <person name="Kim S.-J."/>
            <person name="Park S.-J."/>
        </authorList>
    </citation>
    <scope>NUCLEOTIDE SEQUENCE [LARGE SCALE GENOMIC DNA]</scope>
    <source>
        <strain evidence="7 8">SW-151</strain>
    </source>
</reference>
<dbReference type="SUPFAM" id="SSF55424">
    <property type="entry name" value="FAD/NAD-linked reductases, dimerisation (C-terminal) domain"/>
    <property type="match status" value="1"/>
</dbReference>
<evidence type="ECO:0000256" key="4">
    <source>
        <dbReference type="ARBA" id="ARBA00023002"/>
    </source>
</evidence>
<gene>
    <name evidence="7" type="ORF">HUO14_04875</name>
</gene>
<dbReference type="EMBL" id="JABWMH010000002">
    <property type="protein sequence ID" value="NVD27241.1"/>
    <property type="molecule type" value="Genomic_DNA"/>
</dbReference>
<evidence type="ECO:0000259" key="6">
    <source>
        <dbReference type="Pfam" id="PF14759"/>
    </source>
</evidence>